<dbReference type="PANTHER" id="PTHR48021:SF1">
    <property type="entry name" value="GH07001P-RELATED"/>
    <property type="match status" value="1"/>
</dbReference>
<dbReference type="GO" id="GO:0022857">
    <property type="term" value="F:transmembrane transporter activity"/>
    <property type="evidence" value="ECO:0007669"/>
    <property type="project" value="InterPro"/>
</dbReference>
<name>A0AAD8M5Q1_9APIA</name>
<proteinExistence type="inferred from homology"/>
<dbReference type="Gene3D" id="1.20.1250.20">
    <property type="entry name" value="MFS general substrate transporter like domains"/>
    <property type="match status" value="2"/>
</dbReference>
<evidence type="ECO:0000256" key="3">
    <source>
        <dbReference type="ARBA" id="ARBA00022597"/>
    </source>
</evidence>
<dbReference type="InterPro" id="IPR005828">
    <property type="entry name" value="MFS_sugar_transport-like"/>
</dbReference>
<keyword evidence="6 8" id="KW-0472">Membrane</keyword>
<evidence type="ECO:0000256" key="6">
    <source>
        <dbReference type="ARBA" id="ARBA00023136"/>
    </source>
</evidence>
<dbReference type="InterPro" id="IPR050549">
    <property type="entry name" value="MFS_Trehalose_Transporter"/>
</dbReference>
<comment type="caution">
    <text evidence="9">The sequence shown here is derived from an EMBL/GenBank/DDBJ whole genome shotgun (WGS) entry which is preliminary data.</text>
</comment>
<keyword evidence="4 8" id="KW-0812">Transmembrane</keyword>
<evidence type="ECO:0000256" key="4">
    <source>
        <dbReference type="ARBA" id="ARBA00022692"/>
    </source>
</evidence>
<dbReference type="GO" id="GO:0016020">
    <property type="term" value="C:membrane"/>
    <property type="evidence" value="ECO:0007669"/>
    <property type="project" value="UniProtKB-SubCell"/>
</dbReference>
<dbReference type="Proteomes" id="UP001237642">
    <property type="component" value="Unassembled WGS sequence"/>
</dbReference>
<comment type="subcellular location">
    <subcellularLocation>
        <location evidence="1">Membrane</location>
    </subcellularLocation>
</comment>
<evidence type="ECO:0000313" key="9">
    <source>
        <dbReference type="EMBL" id="KAK1361741.1"/>
    </source>
</evidence>
<keyword evidence="10" id="KW-1185">Reference proteome</keyword>
<evidence type="ECO:0000256" key="1">
    <source>
        <dbReference type="ARBA" id="ARBA00004370"/>
    </source>
</evidence>
<evidence type="ECO:0000256" key="8">
    <source>
        <dbReference type="SAM" id="Phobius"/>
    </source>
</evidence>
<dbReference type="Pfam" id="PF00083">
    <property type="entry name" value="Sugar_tr"/>
    <property type="match status" value="1"/>
</dbReference>
<dbReference type="EMBL" id="JAUIZM010000010">
    <property type="protein sequence ID" value="KAK1361741.1"/>
    <property type="molecule type" value="Genomic_DNA"/>
</dbReference>
<accession>A0AAD8M5Q1</accession>
<protein>
    <submittedName>
        <fullName evidence="9">Uncharacterized protein</fullName>
    </submittedName>
</protein>
<gene>
    <name evidence="9" type="ORF">POM88_046215</name>
</gene>
<keyword evidence="3" id="KW-0762">Sugar transport</keyword>
<comment type="similarity">
    <text evidence="2">Belongs to the major facilitator superfamily. Sugar transporter (TC 2.A.1.1) family.</text>
</comment>
<keyword evidence="3" id="KW-0813">Transport</keyword>
<dbReference type="AlphaFoldDB" id="A0AAD8M5Q1"/>
<dbReference type="InterPro" id="IPR036259">
    <property type="entry name" value="MFS_trans_sf"/>
</dbReference>
<reference evidence="9" key="1">
    <citation type="submission" date="2023-02" db="EMBL/GenBank/DDBJ databases">
        <title>Genome of toxic invasive species Heracleum sosnowskyi carries increased number of genes despite the absence of recent whole-genome duplications.</title>
        <authorList>
            <person name="Schelkunov M."/>
            <person name="Shtratnikova V."/>
            <person name="Makarenko M."/>
            <person name="Klepikova A."/>
            <person name="Omelchenko D."/>
            <person name="Novikova G."/>
            <person name="Obukhova E."/>
            <person name="Bogdanov V."/>
            <person name="Penin A."/>
            <person name="Logacheva M."/>
        </authorList>
    </citation>
    <scope>NUCLEOTIDE SEQUENCE</scope>
    <source>
        <strain evidence="9">Hsosn_3</strain>
        <tissue evidence="9">Leaf</tissue>
    </source>
</reference>
<comment type="similarity">
    <text evidence="7">Belongs to the major facilitator superfamily. Phosphate:H(+) symporter (TC 2.A.1.9) family.</text>
</comment>
<keyword evidence="5 8" id="KW-1133">Transmembrane helix</keyword>
<evidence type="ECO:0000256" key="5">
    <source>
        <dbReference type="ARBA" id="ARBA00022989"/>
    </source>
</evidence>
<organism evidence="9 10">
    <name type="scientific">Heracleum sosnowskyi</name>
    <dbReference type="NCBI Taxonomy" id="360622"/>
    <lineage>
        <taxon>Eukaryota</taxon>
        <taxon>Viridiplantae</taxon>
        <taxon>Streptophyta</taxon>
        <taxon>Embryophyta</taxon>
        <taxon>Tracheophyta</taxon>
        <taxon>Spermatophyta</taxon>
        <taxon>Magnoliopsida</taxon>
        <taxon>eudicotyledons</taxon>
        <taxon>Gunneridae</taxon>
        <taxon>Pentapetalae</taxon>
        <taxon>asterids</taxon>
        <taxon>campanulids</taxon>
        <taxon>Apiales</taxon>
        <taxon>Apiaceae</taxon>
        <taxon>Apioideae</taxon>
        <taxon>apioid superclade</taxon>
        <taxon>Tordylieae</taxon>
        <taxon>Tordyliinae</taxon>
        <taxon>Heracleum</taxon>
    </lineage>
</organism>
<evidence type="ECO:0000256" key="2">
    <source>
        <dbReference type="ARBA" id="ARBA00010992"/>
    </source>
</evidence>
<dbReference type="PANTHER" id="PTHR48021">
    <property type="match status" value="1"/>
</dbReference>
<evidence type="ECO:0000313" key="10">
    <source>
        <dbReference type="Proteomes" id="UP001237642"/>
    </source>
</evidence>
<sequence>MKRLAIREFLALHCHWTLPCLVLISGLFFIPESPRWLAKMGMTEDFEVSLQVLRGFETDISLEVNEIKLSGTNGVLFYSSTIFESAGTLPCLVLISRLFFIPESPRWLAKMGMTEDFEVSLQVLRGFETDISLEVNEIKLSGTNGVLFYSSTIFESAGELYQCW</sequence>
<feature type="transmembrane region" description="Helical" evidence="8">
    <location>
        <begin position="9"/>
        <end position="30"/>
    </location>
</feature>
<reference evidence="9" key="2">
    <citation type="submission" date="2023-05" db="EMBL/GenBank/DDBJ databases">
        <authorList>
            <person name="Schelkunov M.I."/>
        </authorList>
    </citation>
    <scope>NUCLEOTIDE SEQUENCE</scope>
    <source>
        <strain evidence="9">Hsosn_3</strain>
        <tissue evidence="9">Leaf</tissue>
    </source>
</reference>
<evidence type="ECO:0000256" key="7">
    <source>
        <dbReference type="ARBA" id="ARBA00044504"/>
    </source>
</evidence>